<dbReference type="InterPro" id="IPR000793">
    <property type="entry name" value="ATP_synth_asu_C"/>
</dbReference>
<dbReference type="InterPro" id="IPR038376">
    <property type="entry name" value="ATP_synth_asu_C_sf"/>
</dbReference>
<comment type="similarity">
    <text evidence="3 14">Belongs to the ATPase alpha/beta chains family.</text>
</comment>
<evidence type="ECO:0000256" key="9">
    <source>
        <dbReference type="ARBA" id="ARBA00023065"/>
    </source>
</evidence>
<reference evidence="19" key="1">
    <citation type="journal article" date="2019" name="Int. J. Syst. Evol. Microbiol.">
        <title>The Global Catalogue of Microorganisms (GCM) 10K type strain sequencing project: providing services to taxonomists for standard genome sequencing and annotation.</title>
        <authorList>
            <consortium name="The Broad Institute Genomics Platform"/>
            <consortium name="The Broad Institute Genome Sequencing Center for Infectious Disease"/>
            <person name="Wu L."/>
            <person name="Ma J."/>
        </authorList>
    </citation>
    <scope>NUCLEOTIDE SEQUENCE [LARGE SCALE GENOMIC DNA]</scope>
    <source>
        <strain evidence="19">KCTC 62192</strain>
    </source>
</reference>
<evidence type="ECO:0000259" key="16">
    <source>
        <dbReference type="Pfam" id="PF00306"/>
    </source>
</evidence>
<comment type="subunit">
    <text evidence="13">F-type ATPases have 2 components, CF(1) - the catalytic core - and CF(0) - the membrane proton channel. CF(1) has five subunits: alpha(3), beta(3), gamma(1), delta(1), epsilon(1). CF(0) has four main subunits: a(1), b(1), b'(1) and c(9-12).</text>
</comment>
<dbReference type="CDD" id="cd18116">
    <property type="entry name" value="ATP-synt_F1_alpha_N"/>
    <property type="match status" value="1"/>
</dbReference>
<dbReference type="SUPFAM" id="SSF50615">
    <property type="entry name" value="N-terminal domain of alpha and beta subunits of F1 ATP synthase"/>
    <property type="match status" value="1"/>
</dbReference>
<evidence type="ECO:0000313" key="18">
    <source>
        <dbReference type="EMBL" id="MFC2966703.1"/>
    </source>
</evidence>
<dbReference type="InterPro" id="IPR036121">
    <property type="entry name" value="ATPase_F1/V1/A1_a/bsu_N_sf"/>
</dbReference>
<dbReference type="NCBIfam" id="NF009884">
    <property type="entry name" value="PRK13343.1"/>
    <property type="match status" value="1"/>
</dbReference>
<feature type="domain" description="ATPase F1/V1/A1 complex alpha/beta subunit nucleotide-binding" evidence="15">
    <location>
        <begin position="152"/>
        <end position="367"/>
    </location>
</feature>
<evidence type="ECO:0000256" key="7">
    <source>
        <dbReference type="ARBA" id="ARBA00022840"/>
    </source>
</evidence>
<comment type="subcellular location">
    <subcellularLocation>
        <location evidence="14">Cell membrane</location>
        <topology evidence="14">Peripheral membrane protein</topology>
    </subcellularLocation>
    <subcellularLocation>
        <location evidence="2">Membrane</location>
    </subcellularLocation>
</comment>
<dbReference type="Gene3D" id="2.40.30.20">
    <property type="match status" value="1"/>
</dbReference>
<dbReference type="RefSeq" id="WP_377831156.1">
    <property type="nucleotide sequence ID" value="NZ_JBHRSK010000002.1"/>
</dbReference>
<dbReference type="SUPFAM" id="SSF52540">
    <property type="entry name" value="P-loop containing nucleoside triphosphate hydrolases"/>
    <property type="match status" value="1"/>
</dbReference>
<keyword evidence="12 14" id="KW-0066">ATP synthesis</keyword>
<evidence type="ECO:0000256" key="11">
    <source>
        <dbReference type="ARBA" id="ARBA00023196"/>
    </source>
</evidence>
<evidence type="ECO:0000256" key="4">
    <source>
        <dbReference type="ARBA" id="ARBA00022448"/>
    </source>
</evidence>
<feature type="domain" description="ATP synthase alpha subunit C-terminal" evidence="16">
    <location>
        <begin position="374"/>
        <end position="498"/>
    </location>
</feature>
<evidence type="ECO:0000259" key="17">
    <source>
        <dbReference type="Pfam" id="PF02874"/>
    </source>
</evidence>
<feature type="binding site" evidence="14">
    <location>
        <begin position="172"/>
        <end position="179"/>
    </location>
    <ligand>
        <name>ATP</name>
        <dbReference type="ChEBI" id="CHEBI:30616"/>
    </ligand>
</feature>
<accession>A0ABV7AC59</accession>
<evidence type="ECO:0000256" key="10">
    <source>
        <dbReference type="ARBA" id="ARBA00023136"/>
    </source>
</evidence>
<comment type="function">
    <text evidence="1 14">Produces ATP from ADP in the presence of a proton gradient across the membrane. The alpha chain is a regulatory subunit.</text>
</comment>
<keyword evidence="19" id="KW-1185">Reference proteome</keyword>
<dbReference type="InterPro" id="IPR020003">
    <property type="entry name" value="ATPase_a/bsu_AS"/>
</dbReference>
<feature type="site" description="Required for activity" evidence="14">
    <location>
        <position position="365"/>
    </location>
</feature>
<dbReference type="Gene3D" id="3.40.50.300">
    <property type="entry name" value="P-loop containing nucleotide triphosphate hydrolases"/>
    <property type="match status" value="1"/>
</dbReference>
<keyword evidence="5 14" id="KW-0547">Nucleotide-binding</keyword>
<evidence type="ECO:0000259" key="15">
    <source>
        <dbReference type="Pfam" id="PF00006"/>
    </source>
</evidence>
<dbReference type="InterPro" id="IPR033732">
    <property type="entry name" value="ATP_synth_F1_a_nt-bd_dom"/>
</dbReference>
<dbReference type="InterPro" id="IPR004100">
    <property type="entry name" value="ATPase_F1/V1/A1_a/bsu_N"/>
</dbReference>
<dbReference type="EC" id="7.1.2.2" evidence="14"/>
<keyword evidence="6 14" id="KW-0375">Hydrogen ion transport</keyword>
<keyword evidence="8 14" id="KW-1278">Translocase</keyword>
<evidence type="ECO:0000313" key="19">
    <source>
        <dbReference type="Proteomes" id="UP001595443"/>
    </source>
</evidence>
<evidence type="ECO:0000256" key="2">
    <source>
        <dbReference type="ARBA" id="ARBA00004370"/>
    </source>
</evidence>
<dbReference type="Pfam" id="PF02874">
    <property type="entry name" value="ATP-synt_ab_N"/>
    <property type="match status" value="1"/>
</dbReference>
<dbReference type="CDD" id="cd01132">
    <property type="entry name" value="F1-ATPase_alpha_CD"/>
    <property type="match status" value="1"/>
</dbReference>
<organism evidence="18 19">
    <name type="scientific">Acidimangrovimonas pyrenivorans</name>
    <dbReference type="NCBI Taxonomy" id="2030798"/>
    <lineage>
        <taxon>Bacteria</taxon>
        <taxon>Pseudomonadati</taxon>
        <taxon>Pseudomonadota</taxon>
        <taxon>Alphaproteobacteria</taxon>
        <taxon>Rhodobacterales</taxon>
        <taxon>Paracoccaceae</taxon>
        <taxon>Acidimangrovimonas</taxon>
    </lineage>
</organism>
<evidence type="ECO:0000256" key="1">
    <source>
        <dbReference type="ARBA" id="ARBA00003784"/>
    </source>
</evidence>
<evidence type="ECO:0000256" key="3">
    <source>
        <dbReference type="ARBA" id="ARBA00008936"/>
    </source>
</evidence>
<dbReference type="PANTHER" id="PTHR48082:SF2">
    <property type="entry name" value="ATP SYNTHASE SUBUNIT ALPHA, MITOCHONDRIAL"/>
    <property type="match status" value="1"/>
</dbReference>
<keyword evidence="10 14" id="KW-0472">Membrane</keyword>
<evidence type="ECO:0000256" key="13">
    <source>
        <dbReference type="ARBA" id="ARBA00026013"/>
    </source>
</evidence>
<dbReference type="Pfam" id="PF00006">
    <property type="entry name" value="ATP-synt_ab"/>
    <property type="match status" value="1"/>
</dbReference>
<keyword evidence="4 14" id="KW-0813">Transport</keyword>
<evidence type="ECO:0000256" key="14">
    <source>
        <dbReference type="HAMAP-Rule" id="MF_01346"/>
    </source>
</evidence>
<dbReference type="Gene3D" id="1.20.150.20">
    <property type="entry name" value="ATP synthase alpha/beta chain, C-terminal domain"/>
    <property type="match status" value="1"/>
</dbReference>
<evidence type="ECO:0000256" key="5">
    <source>
        <dbReference type="ARBA" id="ARBA00022741"/>
    </source>
</evidence>
<keyword evidence="11 14" id="KW-0139">CF(1)</keyword>
<protein>
    <recommendedName>
        <fullName evidence="14">ATP synthase subunit alpha</fullName>
        <ecNumber evidence="14">7.1.2.2</ecNumber>
    </recommendedName>
    <alternativeName>
        <fullName evidence="14">ATP synthase F1 sector subunit alpha</fullName>
    </alternativeName>
    <alternativeName>
        <fullName evidence="14">F-ATPase subunit alpha</fullName>
    </alternativeName>
</protein>
<keyword evidence="7 14" id="KW-0067">ATP-binding</keyword>
<gene>
    <name evidence="14" type="primary">atpA</name>
    <name evidence="18" type="ORF">ACFOES_01220</name>
</gene>
<proteinExistence type="inferred from homology"/>
<feature type="domain" description="ATPase F1/V1/A1 complex alpha/beta subunit N-terminal" evidence="17">
    <location>
        <begin position="31"/>
        <end position="95"/>
    </location>
</feature>
<dbReference type="EMBL" id="JBHRSK010000002">
    <property type="protein sequence ID" value="MFC2966703.1"/>
    <property type="molecule type" value="Genomic_DNA"/>
</dbReference>
<dbReference type="SUPFAM" id="SSF47917">
    <property type="entry name" value="C-terminal domain of alpha and beta subunits of F1 ATP synthase"/>
    <property type="match status" value="1"/>
</dbReference>
<dbReference type="PROSITE" id="PS00152">
    <property type="entry name" value="ATPASE_ALPHA_BETA"/>
    <property type="match status" value="1"/>
</dbReference>
<keyword evidence="14" id="KW-1003">Cell membrane</keyword>
<evidence type="ECO:0000256" key="6">
    <source>
        <dbReference type="ARBA" id="ARBA00022781"/>
    </source>
</evidence>
<dbReference type="PANTHER" id="PTHR48082">
    <property type="entry name" value="ATP SYNTHASE SUBUNIT ALPHA, MITOCHONDRIAL"/>
    <property type="match status" value="1"/>
</dbReference>
<dbReference type="InterPro" id="IPR023366">
    <property type="entry name" value="ATP_synth_asu-like_sf"/>
</dbReference>
<dbReference type="Pfam" id="PF00306">
    <property type="entry name" value="ATP-synt_ab_C"/>
    <property type="match status" value="1"/>
</dbReference>
<dbReference type="InterPro" id="IPR000194">
    <property type="entry name" value="ATPase_F1/V1/A1_a/bsu_nucl-bd"/>
</dbReference>
<comment type="catalytic activity">
    <reaction evidence="14">
        <text>ATP + H2O + 4 H(+)(in) = ADP + phosphate + 5 H(+)(out)</text>
        <dbReference type="Rhea" id="RHEA:57720"/>
        <dbReference type="ChEBI" id="CHEBI:15377"/>
        <dbReference type="ChEBI" id="CHEBI:15378"/>
        <dbReference type="ChEBI" id="CHEBI:30616"/>
        <dbReference type="ChEBI" id="CHEBI:43474"/>
        <dbReference type="ChEBI" id="CHEBI:456216"/>
        <dbReference type="EC" id="7.1.2.2"/>
    </reaction>
</comment>
<comment type="caution">
    <text evidence="18">The sequence shown here is derived from an EMBL/GenBank/DDBJ whole genome shotgun (WGS) entry which is preliminary data.</text>
</comment>
<keyword evidence="9 14" id="KW-0406">Ion transport</keyword>
<dbReference type="HAMAP" id="MF_01346">
    <property type="entry name" value="ATP_synth_alpha_bact"/>
    <property type="match status" value="1"/>
</dbReference>
<sequence>MSGFDEKIGSWFDSARDRAGAVEFAAGVEHEGAVDTIGDGVATVVGLPWLRADEVVEFEDGSRGFALRVEEERASIVMLDPSEGISAGSKVRGTGKIVRVPVGEGLLGRVVDALGRPLDGGPEIAAARHEPIERPAPGIVDRALVTQPLMSGITVVDAMIPLGRGQRELIIGDRKTGKTAIAVDTILNQKSSDVICVYCAIGQKLSTVASVAQAIREKGPFDRCIVVVGESDAPPGAQWIAPYAACSMAEYFRDRGQHALVVYDDLSKHAIIHRQLSLLLRRPPGREAYPGDVFYLHSRLLERAAKLAPEHGGGSLTALPIVETQGGNLTAYIPTNVISITDGQIYLEPKLFYEGQKPAVNVGLSVSRVGGQTQAPAMKTAVGSLKLDYGQFLELEVFTRFGAMVDERTRAKIDHGRRIRAILRQPQYQPAPLARQLALLLAIGQGRLDGVSLEAVDRFKAAIGDRLEAECPEAVARIDATGKLEQADQAAILKIIDACIEEVAAVEAGKAD</sequence>
<dbReference type="Proteomes" id="UP001595443">
    <property type="component" value="Unassembled WGS sequence"/>
</dbReference>
<dbReference type="CDD" id="cd18113">
    <property type="entry name" value="ATP-synt_F1_alpha_C"/>
    <property type="match status" value="1"/>
</dbReference>
<dbReference type="InterPro" id="IPR027417">
    <property type="entry name" value="P-loop_NTPase"/>
</dbReference>
<evidence type="ECO:0000256" key="8">
    <source>
        <dbReference type="ARBA" id="ARBA00022967"/>
    </source>
</evidence>
<name>A0ABV7AC59_9RHOB</name>
<dbReference type="NCBIfam" id="TIGR00962">
    <property type="entry name" value="atpA"/>
    <property type="match status" value="1"/>
</dbReference>
<dbReference type="InterPro" id="IPR005294">
    <property type="entry name" value="ATP_synth_F1_asu"/>
</dbReference>
<evidence type="ECO:0000256" key="12">
    <source>
        <dbReference type="ARBA" id="ARBA00023310"/>
    </source>
</evidence>